<evidence type="ECO:0000313" key="2">
    <source>
        <dbReference type="Proteomes" id="UP001220324"/>
    </source>
</evidence>
<keyword evidence="2" id="KW-1185">Reference proteome</keyword>
<accession>A0AAD6GE78</accession>
<evidence type="ECO:0000313" key="1">
    <source>
        <dbReference type="EMBL" id="KAJ5537989.1"/>
    </source>
</evidence>
<gene>
    <name evidence="1" type="ORF">N7494_007468</name>
</gene>
<proteinExistence type="predicted"/>
<sequence>MSRLESLPTELWDLILDHIILSVSIELNGLGGELINLHRIAGLTSASKTLQHAVWSYFARKPFKPLIPGVKSFAHYLADRAFGDSVLPFSIAIGTLLNPSSPADHPTLPNHVAMELIETMMKALLFSRARKAETQIPCFAPPTGPWDYSLEPMSRKVVEYSPAWVELVLVVKCQMVAFYLEPTWFDTLMWQEIHREMVRQQMQKMIAAITYKETLMQSQRVQKKACAEG</sequence>
<dbReference type="Proteomes" id="UP001220324">
    <property type="component" value="Unassembled WGS sequence"/>
</dbReference>
<dbReference type="AlphaFoldDB" id="A0AAD6GE78"/>
<comment type="caution">
    <text evidence="1">The sequence shown here is derived from an EMBL/GenBank/DDBJ whole genome shotgun (WGS) entry which is preliminary data.</text>
</comment>
<organism evidence="1 2">
    <name type="scientific">Penicillium frequentans</name>
    <dbReference type="NCBI Taxonomy" id="3151616"/>
    <lineage>
        <taxon>Eukaryota</taxon>
        <taxon>Fungi</taxon>
        <taxon>Dikarya</taxon>
        <taxon>Ascomycota</taxon>
        <taxon>Pezizomycotina</taxon>
        <taxon>Eurotiomycetes</taxon>
        <taxon>Eurotiomycetidae</taxon>
        <taxon>Eurotiales</taxon>
        <taxon>Aspergillaceae</taxon>
        <taxon>Penicillium</taxon>
    </lineage>
</organism>
<reference evidence="1 2" key="1">
    <citation type="journal article" date="2023" name="IMA Fungus">
        <title>Comparative genomic study of the Penicillium genus elucidates a diverse pangenome and 15 lateral gene transfer events.</title>
        <authorList>
            <person name="Petersen C."/>
            <person name="Sorensen T."/>
            <person name="Nielsen M.R."/>
            <person name="Sondergaard T.E."/>
            <person name="Sorensen J.L."/>
            <person name="Fitzpatrick D.A."/>
            <person name="Frisvad J.C."/>
            <person name="Nielsen K.L."/>
        </authorList>
    </citation>
    <scope>NUCLEOTIDE SEQUENCE [LARGE SCALE GENOMIC DNA]</scope>
    <source>
        <strain evidence="1 2">IBT 35679</strain>
    </source>
</reference>
<dbReference type="EMBL" id="JAQIZZ010000006">
    <property type="protein sequence ID" value="KAJ5537989.1"/>
    <property type="molecule type" value="Genomic_DNA"/>
</dbReference>
<name>A0AAD6GE78_9EURO</name>
<protein>
    <submittedName>
        <fullName evidence="1">Uncharacterized protein</fullName>
    </submittedName>
</protein>